<dbReference type="GO" id="GO:0016567">
    <property type="term" value="P:protein ubiquitination"/>
    <property type="evidence" value="ECO:0007669"/>
    <property type="project" value="TreeGrafter"/>
</dbReference>
<evidence type="ECO:0000256" key="1">
    <source>
        <dbReference type="SAM" id="MobiDB-lite"/>
    </source>
</evidence>
<protein>
    <recommendedName>
        <fullName evidence="5">RING-type domain-containing protein</fullName>
    </recommendedName>
</protein>
<feature type="region of interest" description="Disordered" evidence="1">
    <location>
        <begin position="535"/>
        <end position="577"/>
    </location>
</feature>
<evidence type="ECO:0008006" key="5">
    <source>
        <dbReference type="Google" id="ProtNLM"/>
    </source>
</evidence>
<proteinExistence type="predicted"/>
<dbReference type="InParanoid" id="K5XG85"/>
<evidence type="ECO:0000256" key="2">
    <source>
        <dbReference type="SAM" id="Phobius"/>
    </source>
</evidence>
<dbReference type="AlphaFoldDB" id="K5XG85"/>
<dbReference type="GO" id="GO:0006511">
    <property type="term" value="P:ubiquitin-dependent protein catabolic process"/>
    <property type="evidence" value="ECO:0007669"/>
    <property type="project" value="TreeGrafter"/>
</dbReference>
<dbReference type="PANTHER" id="PTHR22696">
    <property type="entry name" value="E3 UBIQUITIN-PROTEIN LIGASE RNF26"/>
    <property type="match status" value="1"/>
</dbReference>
<dbReference type="eggNOG" id="ENOG502QV7Y">
    <property type="taxonomic scope" value="Eukaryota"/>
</dbReference>
<dbReference type="EMBL" id="JH971386">
    <property type="protein sequence ID" value="EKM82443.1"/>
    <property type="molecule type" value="Genomic_DNA"/>
</dbReference>
<accession>K5XG85</accession>
<keyword evidence="2" id="KW-1133">Transmembrane helix</keyword>
<evidence type="ECO:0000313" key="4">
    <source>
        <dbReference type="Proteomes" id="UP000008493"/>
    </source>
</evidence>
<keyword evidence="2" id="KW-0812">Transmembrane</keyword>
<evidence type="ECO:0000313" key="3">
    <source>
        <dbReference type="EMBL" id="EKM82443.1"/>
    </source>
</evidence>
<dbReference type="GO" id="GO:0061630">
    <property type="term" value="F:ubiquitin protein ligase activity"/>
    <property type="evidence" value="ECO:0007669"/>
    <property type="project" value="TreeGrafter"/>
</dbReference>
<dbReference type="PANTHER" id="PTHR22696:SF1">
    <property type="entry name" value="E3 UBIQUITIN-PROTEIN LIGASE RNF26"/>
    <property type="match status" value="1"/>
</dbReference>
<reference evidence="4" key="1">
    <citation type="journal article" date="2012" name="Proc. Natl. Acad. Sci. U.S.A.">
        <title>Genome sequence of the button mushroom Agaricus bisporus reveals mechanisms governing adaptation to a humic-rich ecological niche.</title>
        <authorList>
            <person name="Morin E."/>
            <person name="Kohler A."/>
            <person name="Baker A.R."/>
            <person name="Foulongne-Oriol M."/>
            <person name="Lombard V."/>
            <person name="Nagy L.G."/>
            <person name="Ohm R.A."/>
            <person name="Patyshakuliyeva A."/>
            <person name="Brun A."/>
            <person name="Aerts A.L."/>
            <person name="Bailey A.M."/>
            <person name="Billette C."/>
            <person name="Coutinho P.M."/>
            <person name="Deakin G."/>
            <person name="Doddapaneni H."/>
            <person name="Floudas D."/>
            <person name="Grimwood J."/>
            <person name="Hilden K."/>
            <person name="Kuees U."/>
            <person name="LaButti K.M."/>
            <person name="Lapidus A."/>
            <person name="Lindquist E.A."/>
            <person name="Lucas S.M."/>
            <person name="Murat C."/>
            <person name="Riley R.W."/>
            <person name="Salamov A.A."/>
            <person name="Schmutz J."/>
            <person name="Subramanian V."/>
            <person name="Woesten H.A.B."/>
            <person name="Xu J."/>
            <person name="Eastwood D.C."/>
            <person name="Foster G.D."/>
            <person name="Sonnenberg A.S."/>
            <person name="Cullen D."/>
            <person name="de Vries R.P."/>
            <person name="Lundell T."/>
            <person name="Hibbett D.S."/>
            <person name="Henrissat B."/>
            <person name="Burton K.S."/>
            <person name="Kerrigan R.W."/>
            <person name="Challen M.P."/>
            <person name="Grigoriev I.V."/>
            <person name="Martin F."/>
        </authorList>
    </citation>
    <scope>NUCLEOTIDE SEQUENCE [LARGE SCALE GENOMIC DNA]</scope>
    <source>
        <strain evidence="4">JB137-S8 / ATCC MYA-4627 / FGSC 10392</strain>
    </source>
</reference>
<dbReference type="HOGENOM" id="CLU_021856_0_0_1"/>
<dbReference type="Pfam" id="PF13920">
    <property type="entry name" value="zf-C3HC4_3"/>
    <property type="match status" value="1"/>
</dbReference>
<name>K5XG85_AGABU</name>
<dbReference type="InterPro" id="IPR013083">
    <property type="entry name" value="Znf_RING/FYVE/PHD"/>
</dbReference>
<dbReference type="OrthoDB" id="66726at2759"/>
<sequence>MDELPSVHNSSFSLNLTQILDYLPNKFLARFLALRAKPTASPTTLDLDSLSPSTISDLMATPEWSTPLSLVSAPQASPKSKLLGAGERSLLFGPLGFFTSGYMLGLFLMASPFVFHLSFTFFTHSMQAFILHRLHNTVIPSRLSRRHAARRGRLYSGRAIVFIRIYNSIFPIDLSRTHTRFLIQFPTLYCLLRMCLLWSLITLQTSGTFPESFPTWVPQQVATVVQKLGDWAFHKPMEEVCWISFCSLGLAYFVESFVRKLDELANGTVDDSPFARQMSPYNLVAHSFVLYLFSLDASHVYRPEGLPARPDTHALITMGIPLLQSTMVHFLCISKKLSNHRLIPTALTSFLGLLHFHTTLLRRGYLTILLPLLSTRGRNSDNIFSGTGFKSGYPLMNYFSCVVESVLICVILVTIILNALVQLLVNGRVDRLFTTLGIAAAGGLTDNPDSDVARFSWANLPFEEEWGVVLMRIGTASLEATGLKGWGNEVAPISAPILRRPVSQLMRRGQNTRLAFTPGPSTTFGAVTMGRSGVGRVFSGHKTPESSGGNRSGGQVQTVGWNNEVRSVESNPSGTSTRSGRRCWMWFRELVRFVKSMGGVFWGLIKLSWSWTRGWRSRKGFGGVERDGRLSRRERVVDFAQDVRLGSSATEMEKRKREREVYERFLRGEEISDDEDDAVIEDDGDYEDEDDASSAYEDDDLQEVGPSMRGERSTSVVPMDEQQEREAEAISLFADLVRTQGVDEGSRLVLSHLVNGSARTTGREPAPPLTRRRWGEMGRMWGLEITDNLDGGDDGQGVWDFAMSPASNGQDAENEVDVDLMNRTMCIICTSKPRDVVSWPCRCLVMCDQCREILAAKGSPSKHCCPCCRQPIDGYSRIFIP</sequence>
<dbReference type="Proteomes" id="UP000008493">
    <property type="component" value="Unassembled WGS sequence"/>
</dbReference>
<gene>
    <name evidence="3" type="ORF">AGABI1DRAFT_124910</name>
</gene>
<dbReference type="Gene3D" id="3.30.40.10">
    <property type="entry name" value="Zinc/RING finger domain, C3HC4 (zinc finger)"/>
    <property type="match status" value="1"/>
</dbReference>
<feature type="compositionally biased region" description="Acidic residues" evidence="1">
    <location>
        <begin position="673"/>
        <end position="702"/>
    </location>
</feature>
<feature type="compositionally biased region" description="Polar residues" evidence="1">
    <location>
        <begin position="545"/>
        <end position="577"/>
    </location>
</feature>
<dbReference type="OMA" id="NCVICTV"/>
<organism evidence="3 4">
    <name type="scientific">Agaricus bisporus var. burnettii (strain JB137-S8 / ATCC MYA-4627 / FGSC 10392)</name>
    <name type="common">White button mushroom</name>
    <dbReference type="NCBI Taxonomy" id="597362"/>
    <lineage>
        <taxon>Eukaryota</taxon>
        <taxon>Fungi</taxon>
        <taxon>Dikarya</taxon>
        <taxon>Basidiomycota</taxon>
        <taxon>Agaricomycotina</taxon>
        <taxon>Agaricomycetes</taxon>
        <taxon>Agaricomycetidae</taxon>
        <taxon>Agaricales</taxon>
        <taxon>Agaricineae</taxon>
        <taxon>Agaricaceae</taxon>
        <taxon>Agaricus</taxon>
    </lineage>
</organism>
<feature type="transmembrane region" description="Helical" evidence="2">
    <location>
        <begin position="395"/>
        <end position="421"/>
    </location>
</feature>
<dbReference type="GeneID" id="18826226"/>
<dbReference type="KEGG" id="abp:AGABI1DRAFT124910"/>
<keyword evidence="4" id="KW-1185">Reference proteome</keyword>
<dbReference type="RefSeq" id="XP_007326457.1">
    <property type="nucleotide sequence ID" value="XM_007326395.1"/>
</dbReference>
<keyword evidence="2" id="KW-0472">Membrane</keyword>
<feature type="region of interest" description="Disordered" evidence="1">
    <location>
        <begin position="673"/>
        <end position="719"/>
    </location>
</feature>